<reference evidence="2" key="1">
    <citation type="journal article" date="2017" name="Genome Biol.">
        <title>Comparative genomics reveals high biological diversity and specific adaptations in the industrially and medically important fungal genus Aspergillus.</title>
        <authorList>
            <person name="de Vries R.P."/>
            <person name="Riley R."/>
            <person name="Wiebenga A."/>
            <person name="Aguilar-Osorio G."/>
            <person name="Amillis S."/>
            <person name="Uchima C.A."/>
            <person name="Anderluh G."/>
            <person name="Asadollahi M."/>
            <person name="Askin M."/>
            <person name="Barry K."/>
            <person name="Battaglia E."/>
            <person name="Bayram O."/>
            <person name="Benocci T."/>
            <person name="Braus-Stromeyer S.A."/>
            <person name="Caldana C."/>
            <person name="Canovas D."/>
            <person name="Cerqueira G.C."/>
            <person name="Chen F."/>
            <person name="Chen W."/>
            <person name="Choi C."/>
            <person name="Clum A."/>
            <person name="Dos Santos R.A."/>
            <person name="Damasio A.R."/>
            <person name="Diallinas G."/>
            <person name="Emri T."/>
            <person name="Fekete E."/>
            <person name="Flipphi M."/>
            <person name="Freyberg S."/>
            <person name="Gallo A."/>
            <person name="Gournas C."/>
            <person name="Habgood R."/>
            <person name="Hainaut M."/>
            <person name="Harispe M.L."/>
            <person name="Henrissat B."/>
            <person name="Hilden K.S."/>
            <person name="Hope R."/>
            <person name="Hossain A."/>
            <person name="Karabika E."/>
            <person name="Karaffa L."/>
            <person name="Karanyi Z."/>
            <person name="Krasevec N."/>
            <person name="Kuo A."/>
            <person name="Kusch H."/>
            <person name="LaButti K."/>
            <person name="Lagendijk E.L."/>
            <person name="Lapidus A."/>
            <person name="Levasseur A."/>
            <person name="Lindquist E."/>
            <person name="Lipzen A."/>
            <person name="Logrieco A.F."/>
            <person name="MacCabe A."/>
            <person name="Maekelae M.R."/>
            <person name="Malavazi I."/>
            <person name="Melin P."/>
            <person name="Meyer V."/>
            <person name="Mielnichuk N."/>
            <person name="Miskei M."/>
            <person name="Molnar A.P."/>
            <person name="Mule G."/>
            <person name="Ngan C.Y."/>
            <person name="Orejas M."/>
            <person name="Orosz E."/>
            <person name="Ouedraogo J.P."/>
            <person name="Overkamp K.M."/>
            <person name="Park H.-S."/>
            <person name="Perrone G."/>
            <person name="Piumi F."/>
            <person name="Punt P.J."/>
            <person name="Ram A.F."/>
            <person name="Ramon A."/>
            <person name="Rauscher S."/>
            <person name="Record E."/>
            <person name="Riano-Pachon D.M."/>
            <person name="Robert V."/>
            <person name="Roehrig J."/>
            <person name="Ruller R."/>
            <person name="Salamov A."/>
            <person name="Salih N.S."/>
            <person name="Samson R.A."/>
            <person name="Sandor E."/>
            <person name="Sanguinetti M."/>
            <person name="Schuetze T."/>
            <person name="Sepcic K."/>
            <person name="Shelest E."/>
            <person name="Sherlock G."/>
            <person name="Sophianopoulou V."/>
            <person name="Squina F.M."/>
            <person name="Sun H."/>
            <person name="Susca A."/>
            <person name="Todd R.B."/>
            <person name="Tsang A."/>
            <person name="Unkles S.E."/>
            <person name="van de Wiele N."/>
            <person name="van Rossen-Uffink D."/>
            <person name="Oliveira J.V."/>
            <person name="Vesth T.C."/>
            <person name="Visser J."/>
            <person name="Yu J.-H."/>
            <person name="Zhou M."/>
            <person name="Andersen M.R."/>
            <person name="Archer D.B."/>
            <person name="Baker S.E."/>
            <person name="Benoit I."/>
            <person name="Brakhage A.A."/>
            <person name="Braus G.H."/>
            <person name="Fischer R."/>
            <person name="Frisvad J.C."/>
            <person name="Goldman G.H."/>
            <person name="Houbraken J."/>
            <person name="Oakley B."/>
            <person name="Pocsi I."/>
            <person name="Scazzocchio C."/>
            <person name="Seiboth B."/>
            <person name="vanKuyk P.A."/>
            <person name="Wortman J."/>
            <person name="Dyer P.S."/>
            <person name="Grigoriev I.V."/>
        </authorList>
    </citation>
    <scope>NUCLEOTIDE SEQUENCE [LARGE SCALE GENOMIC DNA]</scope>
    <source>
        <strain evidence="2">CBS 506.65</strain>
    </source>
</reference>
<dbReference type="GO" id="GO:0008168">
    <property type="term" value="F:methyltransferase activity"/>
    <property type="evidence" value="ECO:0007669"/>
    <property type="project" value="TreeGrafter"/>
</dbReference>
<name>A0A1L9S5C3_9EURO</name>
<dbReference type="VEuPathDB" id="FungiDB:ASPZODRAFT_77129"/>
<dbReference type="OrthoDB" id="2013972at2759"/>
<keyword evidence="2" id="KW-1185">Reference proteome</keyword>
<dbReference type="Pfam" id="PF13489">
    <property type="entry name" value="Methyltransf_23"/>
    <property type="match status" value="1"/>
</dbReference>
<dbReference type="STRING" id="1073090.A0A1L9S5C3"/>
<gene>
    <name evidence="1" type="ORF">ASPZODRAFT_77129</name>
</gene>
<dbReference type="GeneID" id="34616619"/>
<feature type="non-terminal residue" evidence="1">
    <location>
        <position position="1"/>
    </location>
</feature>
<accession>A0A1L9S5C3</accession>
<dbReference type="Gene3D" id="3.40.50.150">
    <property type="entry name" value="Vaccinia Virus protein VP39"/>
    <property type="match status" value="1"/>
</dbReference>
<dbReference type="InterPro" id="IPR029063">
    <property type="entry name" value="SAM-dependent_MTases_sf"/>
</dbReference>
<dbReference type="SUPFAM" id="SSF53335">
    <property type="entry name" value="S-adenosyl-L-methionine-dependent methyltransferases"/>
    <property type="match status" value="1"/>
</dbReference>
<protein>
    <recommendedName>
        <fullName evidence="3">Methyltransferase domain-containing protein</fullName>
    </recommendedName>
</protein>
<dbReference type="PANTHER" id="PTHR43591">
    <property type="entry name" value="METHYLTRANSFERASE"/>
    <property type="match status" value="1"/>
</dbReference>
<evidence type="ECO:0000313" key="2">
    <source>
        <dbReference type="Proteomes" id="UP000184188"/>
    </source>
</evidence>
<organism evidence="1 2">
    <name type="scientific">Penicilliopsis zonata CBS 506.65</name>
    <dbReference type="NCBI Taxonomy" id="1073090"/>
    <lineage>
        <taxon>Eukaryota</taxon>
        <taxon>Fungi</taxon>
        <taxon>Dikarya</taxon>
        <taxon>Ascomycota</taxon>
        <taxon>Pezizomycotina</taxon>
        <taxon>Eurotiomycetes</taxon>
        <taxon>Eurotiomycetidae</taxon>
        <taxon>Eurotiales</taxon>
        <taxon>Aspergillaceae</taxon>
        <taxon>Penicilliopsis</taxon>
    </lineage>
</organism>
<dbReference type="EMBL" id="KV878361">
    <property type="protein sequence ID" value="OJJ42351.1"/>
    <property type="molecule type" value="Genomic_DNA"/>
</dbReference>
<proteinExistence type="predicted"/>
<evidence type="ECO:0008006" key="3">
    <source>
        <dbReference type="Google" id="ProtNLM"/>
    </source>
</evidence>
<dbReference type="Proteomes" id="UP000184188">
    <property type="component" value="Unassembled WGS sequence"/>
</dbReference>
<evidence type="ECO:0000313" key="1">
    <source>
        <dbReference type="EMBL" id="OJJ42351.1"/>
    </source>
</evidence>
<dbReference type="AlphaFoldDB" id="A0A1L9S5C3"/>
<dbReference type="RefSeq" id="XP_022576861.1">
    <property type="nucleotide sequence ID" value="XM_022730155.1"/>
</dbReference>
<sequence>QPNDEDEQDRMDLMHHVYGMALGGDLHTAPINNPQRVLDLGTGTGIWAIDFADQYPSAEVIGNDLSPIQPGWVPVNCVFEVDDFGAEWQYHRAFDYIHGRELAGSIKDIDHLAKQAFDNLRSGGYFELQSFPIEVFTDDDSMEERGKYTAQLIELISEASEMYDKPMQNVDKWGEALESAGFTQVTTTMIKVPISPWPTDPKQKEIGRFMQCQYSQALGSYLPGILTTVLGWSPAETEVMAAKVRQELTDLEFHQYSKLYLIYGKKP</sequence>
<dbReference type="PANTHER" id="PTHR43591:SF31">
    <property type="entry name" value="LAEA-LIKE, PUTATIVE (AFU_ORTHOLOGUE AFUA_8G01930)-RELATED"/>
    <property type="match status" value="1"/>
</dbReference>
<dbReference type="CDD" id="cd02440">
    <property type="entry name" value="AdoMet_MTases"/>
    <property type="match status" value="1"/>
</dbReference>